<evidence type="ECO:0008006" key="4">
    <source>
        <dbReference type="Google" id="ProtNLM"/>
    </source>
</evidence>
<name>A0A4V1Q5E0_9AGAR</name>
<evidence type="ECO:0000256" key="1">
    <source>
        <dbReference type="SAM" id="MobiDB-lite"/>
    </source>
</evidence>
<evidence type="ECO:0000313" key="2">
    <source>
        <dbReference type="EMBL" id="RXW25258.1"/>
    </source>
</evidence>
<dbReference type="OrthoDB" id="376826at2759"/>
<comment type="caution">
    <text evidence="2">The sequence shown here is derived from an EMBL/GenBank/DDBJ whole genome shotgun (WGS) entry which is preliminary data.</text>
</comment>
<evidence type="ECO:0000313" key="3">
    <source>
        <dbReference type="Proteomes" id="UP000290288"/>
    </source>
</evidence>
<dbReference type="AlphaFoldDB" id="A0A4V1Q5E0"/>
<reference evidence="2 3" key="1">
    <citation type="submission" date="2019-01" db="EMBL/GenBank/DDBJ databases">
        <title>Draft genome sequence of Psathyrella aberdarensis IHI B618.</title>
        <authorList>
            <person name="Buettner E."/>
            <person name="Kellner H."/>
        </authorList>
    </citation>
    <scope>NUCLEOTIDE SEQUENCE [LARGE SCALE GENOMIC DNA]</scope>
    <source>
        <strain evidence="2 3">IHI B618</strain>
    </source>
</reference>
<organism evidence="2 3">
    <name type="scientific">Candolleomyces aberdarensis</name>
    <dbReference type="NCBI Taxonomy" id="2316362"/>
    <lineage>
        <taxon>Eukaryota</taxon>
        <taxon>Fungi</taxon>
        <taxon>Dikarya</taxon>
        <taxon>Basidiomycota</taxon>
        <taxon>Agaricomycotina</taxon>
        <taxon>Agaricomycetes</taxon>
        <taxon>Agaricomycetidae</taxon>
        <taxon>Agaricales</taxon>
        <taxon>Agaricineae</taxon>
        <taxon>Psathyrellaceae</taxon>
        <taxon>Candolleomyces</taxon>
    </lineage>
</organism>
<gene>
    <name evidence="2" type="ORF">EST38_g626</name>
</gene>
<dbReference type="SUPFAM" id="SSF58113">
    <property type="entry name" value="Apolipoprotein A-I"/>
    <property type="match status" value="1"/>
</dbReference>
<accession>A0A4V1Q5E0</accession>
<keyword evidence="3" id="KW-1185">Reference proteome</keyword>
<dbReference type="Proteomes" id="UP000290288">
    <property type="component" value="Unassembled WGS sequence"/>
</dbReference>
<feature type="region of interest" description="Disordered" evidence="1">
    <location>
        <begin position="1"/>
        <end position="20"/>
    </location>
</feature>
<feature type="compositionally biased region" description="Low complexity" evidence="1">
    <location>
        <begin position="349"/>
        <end position="358"/>
    </location>
</feature>
<dbReference type="EMBL" id="SDEE01000007">
    <property type="protein sequence ID" value="RXW25258.1"/>
    <property type="molecule type" value="Genomic_DNA"/>
</dbReference>
<protein>
    <recommendedName>
        <fullName evidence="4">Lipid droplet-associated perilipin protein</fullName>
    </recommendedName>
</protein>
<feature type="region of interest" description="Disordered" evidence="1">
    <location>
        <begin position="336"/>
        <end position="376"/>
    </location>
</feature>
<proteinExistence type="predicted"/>
<dbReference type="Gene3D" id="1.20.120.20">
    <property type="entry name" value="Apolipoprotein"/>
    <property type="match status" value="1"/>
</dbReference>
<feature type="compositionally biased region" description="Low complexity" evidence="1">
    <location>
        <begin position="1"/>
        <end position="16"/>
    </location>
</feature>
<dbReference type="STRING" id="2316362.A0A4V1Q5E0"/>
<sequence>MSATETETQTAPAEGTQSPPEITILTRVASIPMIHSGLETLNGTLSTNTYTRSTYNTAKELSSSAYKLTEPLQIRLAPLIVQADTYANKAVDAVESRYPYPFKAKPEEVVDYVRERRQGASDYANKTLDERIKSPALTVAHDLDQRLAPLVDYFETTVSRLNQSEAGPSNPDAQYQYQRALALSKTLKDNVYEYTTEQLKHIQAQSVIVQRASETAQSINTLASSSFTSAQSRVHNLSENMIAELQKLQAQTQSLSSSIQSGIEASKSQIQTQLGPQIQQTYAEISTILSHTIADFNEILKKKDTPLPEKVGLVGKEVRERVSPLLETIKKGLTEVLARAKGSTPPTPTSTSEDAPPSENTGEPTEEPTDSSAEEK</sequence>